<dbReference type="SUPFAM" id="SSF54373">
    <property type="entry name" value="FAD-linked reductases, C-terminal domain"/>
    <property type="match status" value="1"/>
</dbReference>
<reference evidence="6" key="1">
    <citation type="journal article" date="2021" name="Nat. Commun.">
        <title>Genomic analyses provide insights into spinach domestication and the genetic basis of agronomic traits.</title>
        <authorList>
            <person name="Cai X."/>
            <person name="Sun X."/>
            <person name="Xu C."/>
            <person name="Sun H."/>
            <person name="Wang X."/>
            <person name="Ge C."/>
            <person name="Zhang Z."/>
            <person name="Wang Q."/>
            <person name="Fei Z."/>
            <person name="Jiao C."/>
            <person name="Wang Q."/>
        </authorList>
    </citation>
    <scope>NUCLEOTIDE SEQUENCE [LARGE SCALE GENOMIC DNA]</scope>
    <source>
        <strain evidence="6">cv. Varoflay</strain>
    </source>
</reference>
<dbReference type="Gene3D" id="3.50.50.60">
    <property type="entry name" value="FAD/NAD(P)-binding domain"/>
    <property type="match status" value="1"/>
</dbReference>
<dbReference type="GeneID" id="110776356"/>
<dbReference type="PANTHER" id="PTHR10742:SF368">
    <property type="entry name" value="POLYAMINE OXIDASE 1"/>
    <property type="match status" value="1"/>
</dbReference>
<protein>
    <submittedName>
        <fullName evidence="7">Polyamine oxidase 1 isoform X2</fullName>
    </submittedName>
</protein>
<evidence type="ECO:0000256" key="3">
    <source>
        <dbReference type="ARBA" id="ARBA00005995"/>
    </source>
</evidence>
<dbReference type="InterPro" id="IPR002937">
    <property type="entry name" value="Amino_oxidase"/>
</dbReference>
<evidence type="ECO:0000256" key="4">
    <source>
        <dbReference type="ARBA" id="ARBA00023002"/>
    </source>
</evidence>
<dbReference type="Gene3D" id="3.90.660.10">
    <property type="match status" value="1"/>
</dbReference>
<dbReference type="Pfam" id="PF01593">
    <property type="entry name" value="Amino_oxidase"/>
    <property type="match status" value="2"/>
</dbReference>
<evidence type="ECO:0000313" key="6">
    <source>
        <dbReference type="Proteomes" id="UP000813463"/>
    </source>
</evidence>
<reference evidence="7" key="2">
    <citation type="submission" date="2025-08" db="UniProtKB">
        <authorList>
            <consortium name="RefSeq"/>
        </authorList>
    </citation>
    <scope>IDENTIFICATION</scope>
    <source>
        <tissue evidence="7">Leaf</tissue>
    </source>
</reference>
<feature type="domain" description="Amine oxidase" evidence="5">
    <location>
        <begin position="16"/>
        <end position="107"/>
    </location>
</feature>
<keyword evidence="6" id="KW-1185">Reference proteome</keyword>
<name>A0ABM3R921_SPIOL</name>
<dbReference type="RefSeq" id="XP_056692102.1">
    <property type="nucleotide sequence ID" value="XM_056836124.1"/>
</dbReference>
<comment type="cofactor">
    <cofactor evidence="1">
        <name>FAD</name>
        <dbReference type="ChEBI" id="CHEBI:57692"/>
    </cofactor>
</comment>
<dbReference type="InterPro" id="IPR036188">
    <property type="entry name" value="FAD/NAD-bd_sf"/>
</dbReference>
<proteinExistence type="inferred from homology"/>
<accession>A0ABM3R921</accession>
<feature type="domain" description="Amine oxidase" evidence="5">
    <location>
        <begin position="169"/>
        <end position="418"/>
    </location>
</feature>
<evidence type="ECO:0000313" key="7">
    <source>
        <dbReference type="RefSeq" id="XP_056692102.1"/>
    </source>
</evidence>
<sequence length="437" mass="49194">MDSTKRSSAIIIGAGISGISAAKQLADNGVEDIVILEASDRIGGRIRKEHFSGVPVELGAGWIAGVGGNETNPVWELANRAGLRTCFSDYSNARYNIYDRGGKIFPSGIAADSYNKAVDSAIQRLNNEADNTNEPPNSPKTPIELAIDFILHDFEMAEVEPISTYVDFGEREYLVADERGYEYLLYKMAETFLLTSDGELLDNRLKLNTVVREIQNSRSGVTVKTEDGSIYEANYLVLSVSIGVLQSDLISFRPPLPRWKTEAIEKCDVMVYTKIFLKFPYKFWPSGLEKEFFIYAHERRGYYTFWQHMDNAYPGSNILVVTLTNGESKRVEAQADEETLREAMEVLSDMFGSDIPYATDILVPRWWNNRFQRGSYSNYPIISNNKLARDLKDPVGRIFFSGEHTSERFNGYVHGGYLAVSGDDKQVLTVQMLCCKK</sequence>
<keyword evidence="4" id="KW-0560">Oxidoreductase</keyword>
<dbReference type="Proteomes" id="UP000813463">
    <property type="component" value="Chromosome 1"/>
</dbReference>
<evidence type="ECO:0000256" key="2">
    <source>
        <dbReference type="ARBA" id="ARBA00004723"/>
    </source>
</evidence>
<organism evidence="6 7">
    <name type="scientific">Spinacia oleracea</name>
    <name type="common">Spinach</name>
    <dbReference type="NCBI Taxonomy" id="3562"/>
    <lineage>
        <taxon>Eukaryota</taxon>
        <taxon>Viridiplantae</taxon>
        <taxon>Streptophyta</taxon>
        <taxon>Embryophyta</taxon>
        <taxon>Tracheophyta</taxon>
        <taxon>Spermatophyta</taxon>
        <taxon>Magnoliopsida</taxon>
        <taxon>eudicotyledons</taxon>
        <taxon>Gunneridae</taxon>
        <taxon>Pentapetalae</taxon>
        <taxon>Caryophyllales</taxon>
        <taxon>Chenopodiaceae</taxon>
        <taxon>Chenopodioideae</taxon>
        <taxon>Anserineae</taxon>
        <taxon>Spinacia</taxon>
    </lineage>
</organism>
<comment type="similarity">
    <text evidence="3">Belongs to the flavin monoamine oxidase family.</text>
</comment>
<dbReference type="PANTHER" id="PTHR10742">
    <property type="entry name" value="FLAVIN MONOAMINE OXIDASE"/>
    <property type="match status" value="1"/>
</dbReference>
<gene>
    <name evidence="7" type="primary">LOC110776356</name>
</gene>
<evidence type="ECO:0000259" key="5">
    <source>
        <dbReference type="Pfam" id="PF01593"/>
    </source>
</evidence>
<dbReference type="InterPro" id="IPR001613">
    <property type="entry name" value="Flavin_amine_oxidase"/>
</dbReference>
<dbReference type="SUPFAM" id="SSF51905">
    <property type="entry name" value="FAD/NAD(P)-binding domain"/>
    <property type="match status" value="1"/>
</dbReference>
<dbReference type="InterPro" id="IPR050281">
    <property type="entry name" value="Flavin_monoamine_oxidase"/>
</dbReference>
<comment type="pathway">
    <text evidence="2">Amine and polyamine degradation; spermine degradation.</text>
</comment>
<evidence type="ECO:0000256" key="1">
    <source>
        <dbReference type="ARBA" id="ARBA00001974"/>
    </source>
</evidence>
<dbReference type="PRINTS" id="PR00757">
    <property type="entry name" value="AMINEOXDASEF"/>
</dbReference>